<comment type="subunit">
    <text evidence="6">Homodimer.</text>
</comment>
<feature type="binding site" description="in other chain" evidence="6">
    <location>
        <begin position="115"/>
        <end position="116"/>
    </location>
    <ligand>
        <name>pyridoxal 5'-phosphate</name>
        <dbReference type="ChEBI" id="CHEBI:597326"/>
        <note>ligand shared between dimeric partners</note>
    </ligand>
</feature>
<feature type="domain" description="Aminotransferase class I/classII large" evidence="7">
    <location>
        <begin position="47"/>
        <end position="394"/>
    </location>
</feature>
<dbReference type="CDD" id="cd06454">
    <property type="entry name" value="KBL_like"/>
    <property type="match status" value="1"/>
</dbReference>
<evidence type="ECO:0000256" key="6">
    <source>
        <dbReference type="HAMAP-Rule" id="MF_00985"/>
    </source>
</evidence>
<feature type="binding site" description="in other chain" evidence="6">
    <location>
        <position position="193"/>
    </location>
    <ligand>
        <name>pyridoxal 5'-phosphate</name>
        <dbReference type="ChEBI" id="CHEBI:597326"/>
        <note>ligand shared between dimeric partners</note>
    </ligand>
</feature>
<dbReference type="EC" id="2.3.1.29" evidence="6"/>
<dbReference type="NCBIfam" id="TIGR01822">
    <property type="entry name" value="2am3keto_CoA"/>
    <property type="match status" value="1"/>
</dbReference>
<keyword evidence="3 6" id="KW-0663">Pyridoxal phosphate</keyword>
<dbReference type="Gene3D" id="3.90.1150.10">
    <property type="entry name" value="Aspartate Aminotransferase, domain 1"/>
    <property type="match status" value="1"/>
</dbReference>
<dbReference type="SUPFAM" id="SSF53383">
    <property type="entry name" value="PLP-dependent transferases"/>
    <property type="match status" value="1"/>
</dbReference>
<evidence type="ECO:0000256" key="4">
    <source>
        <dbReference type="ARBA" id="ARBA00023315"/>
    </source>
</evidence>
<dbReference type="HAMAP" id="MF_00985">
    <property type="entry name" value="2am3keto_CoA_ligase"/>
    <property type="match status" value="1"/>
</dbReference>
<reference evidence="8 9" key="1">
    <citation type="journal article" date="2023" name="Int. J. Syst. Evol. Microbiol.">
        <title>Arthrobacter mangrovi sp. nov., an actinobacterium isolated from the rhizosphere of a mangrove.</title>
        <authorList>
            <person name="Hamada M."/>
            <person name="Saitou S."/>
            <person name="Enomoto N."/>
            <person name="Nanri K."/>
            <person name="Hidaka K."/>
            <person name="Miura T."/>
            <person name="Tamura T."/>
        </authorList>
    </citation>
    <scope>NUCLEOTIDE SEQUENCE [LARGE SCALE GENOMIC DNA]</scope>
    <source>
        <strain evidence="8 9">NBRC 112813</strain>
    </source>
</reference>
<dbReference type="InterPro" id="IPR001917">
    <property type="entry name" value="Aminotrans_II_pyridoxalP_BS"/>
</dbReference>
<comment type="caution">
    <text evidence="8">The sequence shown here is derived from an EMBL/GenBank/DDBJ whole genome shotgun (WGS) entry which is preliminary data.</text>
</comment>
<dbReference type="InterPro" id="IPR004839">
    <property type="entry name" value="Aminotransferase_I/II_large"/>
</dbReference>
<comment type="function">
    <text evidence="6">Catalyzes the cleavage of 2-amino-3-ketobutyrate to glycine and acetyl-CoA.</text>
</comment>
<sequence>MYAAMKEQLAAELQGIRDAGLFKAERPITSPQSSHITAGSPDSPPAPVLNFCANNYLGLADHPELIAAAKTALDERGFGMASVRFICGTQDKHLELERRVSQFLGTEDTILFSSCFDANGGVFEALFGPEDAIISDALNHASIIDGIRLSKAQRYRYANRDMAELEARLRETAEMNDGGGARRRIIVTDGVFSMDGYLSPLGAICDLAEQYDALVMVDDSHAVGFMGETGAGTPEHAGVADRVDIYTGTFGKALGGASGGYVSGRAEIVAMLRQRARPYLFSNSVAPAIVAATLRALDLVAGSGELRGRLRKNAALFRSRMAEEGFDLLPGEHPIVPVMFGDAVLAARTAEEMLRRGVYVTAFSFPVVPRDTARIRVQLSAAHSRDDVEQCVAAFVAARAALGGG</sequence>
<evidence type="ECO:0000259" key="7">
    <source>
        <dbReference type="Pfam" id="PF00155"/>
    </source>
</evidence>
<dbReference type="PROSITE" id="PS00599">
    <property type="entry name" value="AA_TRANSFER_CLASS_2"/>
    <property type="match status" value="1"/>
</dbReference>
<feature type="binding site" evidence="6">
    <location>
        <begin position="282"/>
        <end position="283"/>
    </location>
    <ligand>
        <name>pyridoxal 5'-phosphate</name>
        <dbReference type="ChEBI" id="CHEBI:597326"/>
        <note>ligand shared between dimeric partners</note>
    </ligand>
</feature>
<comment type="cofactor">
    <cofactor evidence="6">
        <name>pyridoxal 5'-phosphate</name>
        <dbReference type="ChEBI" id="CHEBI:597326"/>
    </cofactor>
    <text evidence="6">Binds 1 pyridoxal phosphate per subunit.</text>
</comment>
<organism evidence="8 9">
    <name type="scientific">Arthrobacter mangrovi</name>
    <dbReference type="NCBI Taxonomy" id="2966350"/>
    <lineage>
        <taxon>Bacteria</taxon>
        <taxon>Bacillati</taxon>
        <taxon>Actinomycetota</taxon>
        <taxon>Actinomycetes</taxon>
        <taxon>Micrococcales</taxon>
        <taxon>Micrococcaceae</taxon>
        <taxon>Arthrobacter</taxon>
    </lineage>
</organism>
<evidence type="ECO:0000313" key="8">
    <source>
        <dbReference type="EMBL" id="GLB66232.1"/>
    </source>
</evidence>
<dbReference type="Proteomes" id="UP001209654">
    <property type="component" value="Unassembled WGS sequence"/>
</dbReference>
<dbReference type="Gene3D" id="3.40.640.10">
    <property type="entry name" value="Type I PLP-dependent aspartate aminotransferase-like (Major domain)"/>
    <property type="match status" value="1"/>
</dbReference>
<dbReference type="PANTHER" id="PTHR13693">
    <property type="entry name" value="CLASS II AMINOTRANSFERASE/8-AMINO-7-OXONONANOATE SYNTHASE"/>
    <property type="match status" value="1"/>
</dbReference>
<comment type="similarity">
    <text evidence="1 6">Belongs to the class-II pyridoxal-phosphate-dependent aminotransferase family.</text>
</comment>
<proteinExistence type="inferred from homology"/>
<gene>
    <name evidence="6 8" type="primary">kbl</name>
    <name evidence="8" type="ORF">AHIS1636_06710</name>
</gene>
<feature type="binding site" description="in other chain" evidence="6">
    <location>
        <begin position="218"/>
        <end position="221"/>
    </location>
    <ligand>
        <name>pyridoxal 5'-phosphate</name>
        <dbReference type="ChEBI" id="CHEBI:597326"/>
        <note>ligand shared between dimeric partners</note>
    </ligand>
</feature>
<dbReference type="NCBIfam" id="NF005394">
    <property type="entry name" value="PRK06939.1"/>
    <property type="match status" value="1"/>
</dbReference>
<comment type="catalytic activity">
    <reaction evidence="5">
        <text>6-carboxyhexanoyl-[ACP] + L-alanine + H(+) = (8S)-8-amino-7-oxononanoate + holo-[ACP] + CO2</text>
        <dbReference type="Rhea" id="RHEA:42288"/>
        <dbReference type="Rhea" id="RHEA-COMP:9685"/>
        <dbReference type="Rhea" id="RHEA-COMP:9955"/>
        <dbReference type="ChEBI" id="CHEBI:15378"/>
        <dbReference type="ChEBI" id="CHEBI:16526"/>
        <dbReference type="ChEBI" id="CHEBI:57972"/>
        <dbReference type="ChEBI" id="CHEBI:64479"/>
        <dbReference type="ChEBI" id="CHEBI:78846"/>
        <dbReference type="ChEBI" id="CHEBI:149468"/>
        <dbReference type="EC" id="2.3.1.47"/>
    </reaction>
</comment>
<feature type="binding site" description="in other chain" evidence="6">
    <location>
        <begin position="249"/>
        <end position="252"/>
    </location>
    <ligand>
        <name>pyridoxal 5'-phosphate</name>
        <dbReference type="ChEBI" id="CHEBI:597326"/>
        <note>ligand shared between dimeric partners</note>
    </ligand>
</feature>
<dbReference type="InterPro" id="IPR011282">
    <property type="entry name" value="2am3keto_CoA_ligase"/>
</dbReference>
<dbReference type="InterPro" id="IPR015421">
    <property type="entry name" value="PyrdxlP-dep_Trfase_major"/>
</dbReference>
<evidence type="ECO:0000256" key="1">
    <source>
        <dbReference type="ARBA" id="ARBA00008392"/>
    </source>
</evidence>
<dbReference type="InterPro" id="IPR015424">
    <property type="entry name" value="PyrdxlP-dep_Trfase"/>
</dbReference>
<feature type="binding site" evidence="6">
    <location>
        <position position="376"/>
    </location>
    <ligand>
        <name>substrate</name>
    </ligand>
</feature>
<evidence type="ECO:0000256" key="5">
    <source>
        <dbReference type="ARBA" id="ARBA00047715"/>
    </source>
</evidence>
<dbReference type="GO" id="GO:0016874">
    <property type="term" value="F:ligase activity"/>
    <property type="evidence" value="ECO:0007669"/>
    <property type="project" value="UniProtKB-KW"/>
</dbReference>
<keyword evidence="8" id="KW-0436">Ligase</keyword>
<keyword evidence="9" id="KW-1185">Reference proteome</keyword>
<keyword evidence="2 6" id="KW-0808">Transferase</keyword>
<protein>
    <recommendedName>
        <fullName evidence="6">2-amino-3-ketobutyrate coenzyme A ligase</fullName>
        <shortName evidence="6">AKB ligase</shortName>
        <ecNumber evidence="6">2.3.1.29</ecNumber>
    </recommendedName>
    <alternativeName>
        <fullName evidence="6">Glycine acetyltransferase</fullName>
    </alternativeName>
</protein>
<accession>A0ABQ5MQH1</accession>
<evidence type="ECO:0000313" key="9">
    <source>
        <dbReference type="Proteomes" id="UP001209654"/>
    </source>
</evidence>
<dbReference type="InterPro" id="IPR015422">
    <property type="entry name" value="PyrdxlP-dep_Trfase_small"/>
</dbReference>
<comment type="catalytic activity">
    <reaction evidence="6">
        <text>glycine + acetyl-CoA = (2S)-2-amino-3-oxobutanoate + CoA</text>
        <dbReference type="Rhea" id="RHEA:20736"/>
        <dbReference type="ChEBI" id="CHEBI:57287"/>
        <dbReference type="ChEBI" id="CHEBI:57288"/>
        <dbReference type="ChEBI" id="CHEBI:57305"/>
        <dbReference type="ChEBI" id="CHEBI:78948"/>
        <dbReference type="EC" id="2.3.1.29"/>
    </reaction>
</comment>
<evidence type="ECO:0000256" key="3">
    <source>
        <dbReference type="ARBA" id="ARBA00022898"/>
    </source>
</evidence>
<feature type="modified residue" description="N6-(pyridoxal phosphate)lysine" evidence="6">
    <location>
        <position position="252"/>
    </location>
</feature>
<dbReference type="PANTHER" id="PTHR13693:SF102">
    <property type="entry name" value="2-AMINO-3-KETOBUTYRATE COENZYME A LIGASE, MITOCHONDRIAL"/>
    <property type="match status" value="1"/>
</dbReference>
<keyword evidence="4 6" id="KW-0012">Acyltransferase</keyword>
<dbReference type="RefSeq" id="WP_264794404.1">
    <property type="nucleotide sequence ID" value="NZ_BRVS01000003.1"/>
</dbReference>
<evidence type="ECO:0000256" key="2">
    <source>
        <dbReference type="ARBA" id="ARBA00022679"/>
    </source>
</evidence>
<feature type="binding site" evidence="6">
    <location>
        <position position="140"/>
    </location>
    <ligand>
        <name>substrate</name>
    </ligand>
</feature>
<name>A0ABQ5MQH1_9MICC</name>
<dbReference type="InterPro" id="IPR050087">
    <property type="entry name" value="AON_synthase_class-II"/>
</dbReference>
<dbReference type="Pfam" id="PF00155">
    <property type="entry name" value="Aminotran_1_2"/>
    <property type="match status" value="1"/>
</dbReference>
<comment type="pathway">
    <text evidence="6">Amino-acid degradation; L-threonine degradation via oxydo-reductase pathway; glycine from L-threonine: step 2/2.</text>
</comment>
<dbReference type="EMBL" id="BRVS01000003">
    <property type="protein sequence ID" value="GLB66232.1"/>
    <property type="molecule type" value="Genomic_DNA"/>
</dbReference>